<name>M6UNI3_9LEPT</name>
<accession>M6UNI3</accession>
<proteinExistence type="predicted"/>
<dbReference type="Proteomes" id="UP000012153">
    <property type="component" value="Unassembled WGS sequence"/>
</dbReference>
<reference evidence="1 2" key="1">
    <citation type="submission" date="2013-01" db="EMBL/GenBank/DDBJ databases">
        <authorList>
            <person name="Harkins D.M."/>
            <person name="Durkin A.S."/>
            <person name="Brinkac L.M."/>
            <person name="Haft D.H."/>
            <person name="Selengut J.D."/>
            <person name="Sanka R."/>
            <person name="DePew J."/>
            <person name="Purushe J."/>
            <person name="Matthias M.A."/>
            <person name="Vinetz J.M."/>
            <person name="Sutton G.G."/>
            <person name="Nierman W.C."/>
            <person name="Fouts D.E."/>
        </authorList>
    </citation>
    <scope>NUCLEOTIDE SEQUENCE [LARGE SCALE GENOMIC DNA]</scope>
    <source>
        <strain evidence="1 2">ZUN142</strain>
    </source>
</reference>
<evidence type="ECO:0000313" key="1">
    <source>
        <dbReference type="EMBL" id="EMO38818.1"/>
    </source>
</evidence>
<dbReference type="EMBL" id="AHOP02000063">
    <property type="protein sequence ID" value="EMO38818.1"/>
    <property type="molecule type" value="Genomic_DNA"/>
</dbReference>
<sequence length="158" mass="18004">MELMCPETENDLRFRIFLQISKIVFVPILLSTLFSCESIEFIPDTILREEFGFSHKSSWNEIEIRNTSPPKPYRTYGKIIIRSFANGRIPDYLITNLKKELFTNHMDGVIFTGKGIVNVPPVLVHSGNGDGNTVVIGYVNNEMGVIEGVAYRYKDNLQ</sequence>
<evidence type="ECO:0000313" key="2">
    <source>
        <dbReference type="Proteomes" id="UP000012153"/>
    </source>
</evidence>
<dbReference type="AlphaFoldDB" id="M6UNI3"/>
<protein>
    <submittedName>
        <fullName evidence="1">Uncharacterized protein</fullName>
    </submittedName>
</protein>
<organism evidence="1 2">
    <name type="scientific">Leptospira noguchii serovar Autumnalis str. ZUN142</name>
    <dbReference type="NCBI Taxonomy" id="1085540"/>
    <lineage>
        <taxon>Bacteria</taxon>
        <taxon>Pseudomonadati</taxon>
        <taxon>Spirochaetota</taxon>
        <taxon>Spirochaetia</taxon>
        <taxon>Leptospirales</taxon>
        <taxon>Leptospiraceae</taxon>
        <taxon>Leptospira</taxon>
    </lineage>
</organism>
<comment type="caution">
    <text evidence="1">The sequence shown here is derived from an EMBL/GenBank/DDBJ whole genome shotgun (WGS) entry which is preliminary data.</text>
</comment>
<gene>
    <name evidence="1" type="ORF">LEP1GSC186_2885</name>
</gene>